<feature type="region of interest" description="Disordered" evidence="1">
    <location>
        <begin position="290"/>
        <end position="315"/>
    </location>
</feature>
<evidence type="ECO:0000313" key="3">
    <source>
        <dbReference type="Proteomes" id="UP001595803"/>
    </source>
</evidence>
<dbReference type="RefSeq" id="WP_322472397.1">
    <property type="nucleotide sequence ID" value="NZ_JBHRZG010000024.1"/>
</dbReference>
<protein>
    <recommendedName>
        <fullName evidence="4">Alpha/beta hydrolase</fullName>
    </recommendedName>
</protein>
<evidence type="ECO:0008006" key="4">
    <source>
        <dbReference type="Google" id="ProtNLM"/>
    </source>
</evidence>
<sequence length="315" mass="33774">MRVLLPPLLLVVLALGLTGCVPHWRVQDTRTPALDVTGPAPDVIVLGVSGRCSPPCVAPRDNWDYLSSRGTLDAVAEVYSAAGYTVQVAGYASHPAHTHTSPYLSRPQPGFAALVTDLQRVQETWLGAARPPRLVLVAHSHGVVWSHLLTRVFPTVRFEMQVDLDGLCVAWRSDYRSSVQALPAASADQPQPLDACEPVRVAGRTVPLKDVVWPNVAANLEVQSKRVPARTGPSGGLPVNYLFETSRNVRLDGSAAGITRFVSVREDHSAVTYPNSDSVRWVTAQLRERLTTWPPPPARSGPGGPADGPPAGAPP</sequence>
<reference evidence="3" key="1">
    <citation type="journal article" date="2019" name="Int. J. Syst. Evol. Microbiol.">
        <title>The Global Catalogue of Microorganisms (GCM) 10K type strain sequencing project: providing services to taxonomists for standard genome sequencing and annotation.</title>
        <authorList>
            <consortium name="The Broad Institute Genomics Platform"/>
            <consortium name="The Broad Institute Genome Sequencing Center for Infectious Disease"/>
            <person name="Wu L."/>
            <person name="Ma J."/>
        </authorList>
    </citation>
    <scope>NUCLEOTIDE SEQUENCE [LARGE SCALE GENOMIC DNA]</scope>
    <source>
        <strain evidence="3">CCTCC AB 2017081</strain>
    </source>
</reference>
<dbReference type="SUPFAM" id="SSF53474">
    <property type="entry name" value="alpha/beta-Hydrolases"/>
    <property type="match status" value="1"/>
</dbReference>
<evidence type="ECO:0000256" key="1">
    <source>
        <dbReference type="SAM" id="MobiDB-lite"/>
    </source>
</evidence>
<organism evidence="2 3">
    <name type="scientific">Deinococcus rufus</name>
    <dbReference type="NCBI Taxonomy" id="2136097"/>
    <lineage>
        <taxon>Bacteria</taxon>
        <taxon>Thermotogati</taxon>
        <taxon>Deinococcota</taxon>
        <taxon>Deinococci</taxon>
        <taxon>Deinococcales</taxon>
        <taxon>Deinococcaceae</taxon>
        <taxon>Deinococcus</taxon>
    </lineage>
</organism>
<accession>A0ABV7ZBW6</accession>
<dbReference type="Proteomes" id="UP001595803">
    <property type="component" value="Unassembled WGS sequence"/>
</dbReference>
<evidence type="ECO:0000313" key="2">
    <source>
        <dbReference type="EMBL" id="MFC3834573.1"/>
    </source>
</evidence>
<comment type="caution">
    <text evidence="2">The sequence shown here is derived from an EMBL/GenBank/DDBJ whole genome shotgun (WGS) entry which is preliminary data.</text>
</comment>
<name>A0ABV7ZBW6_9DEIO</name>
<proteinExistence type="predicted"/>
<dbReference type="InterPro" id="IPR029058">
    <property type="entry name" value="AB_hydrolase_fold"/>
</dbReference>
<dbReference type="PROSITE" id="PS51257">
    <property type="entry name" value="PROKAR_LIPOPROTEIN"/>
    <property type="match status" value="1"/>
</dbReference>
<gene>
    <name evidence="2" type="ORF">ACFOSB_17090</name>
</gene>
<dbReference type="EMBL" id="JBHRZG010000024">
    <property type="protein sequence ID" value="MFC3834573.1"/>
    <property type="molecule type" value="Genomic_DNA"/>
</dbReference>
<keyword evidence="3" id="KW-1185">Reference proteome</keyword>